<evidence type="ECO:0000313" key="1">
    <source>
        <dbReference type="EMBL" id="AMM43858.1"/>
    </source>
</evidence>
<protein>
    <submittedName>
        <fullName evidence="1">Structural protein</fullName>
    </submittedName>
</protein>
<reference evidence="2" key="1">
    <citation type="submission" date="2016-01" db="EMBL/GenBank/DDBJ databases">
        <title>Isolation and Characterization of Enterobacteria phage CBB.</title>
        <authorList>
            <person name="Buttimer C.T.H."/>
            <person name="Hendrix H."/>
            <person name="Alexandre H."/>
            <person name="O'Mahony J."/>
            <person name="Lavigne R."/>
            <person name="Coffey A."/>
        </authorList>
    </citation>
    <scope>NUCLEOTIDE SEQUENCE [LARGE SCALE GENOMIC DNA]</scope>
</reference>
<proteinExistence type="predicted"/>
<organism evidence="1 2">
    <name type="scientific">Pectobacterium phage vB_PcaM_CBB</name>
    <dbReference type="NCBI Taxonomy" id="2772511"/>
    <lineage>
        <taxon>Viruses</taxon>
        <taxon>Duplodnaviria</taxon>
        <taxon>Heunggongvirae</taxon>
        <taxon>Uroviricota</taxon>
        <taxon>Caudoviricetes</taxon>
        <taxon>Mimasvirus</taxon>
        <taxon>Mimasvirus CBB</taxon>
    </lineage>
</organism>
<dbReference type="Proteomes" id="UP000223891">
    <property type="component" value="Segment"/>
</dbReference>
<dbReference type="EMBL" id="KU574722">
    <property type="protein sequence ID" value="AMM43858.1"/>
    <property type="molecule type" value="Genomic_DNA"/>
</dbReference>
<keyword evidence="2" id="KW-1185">Reference proteome</keyword>
<gene>
    <name evidence="1" type="ORF">CBB_294</name>
</gene>
<accession>A0A1L2CV17</accession>
<sequence>MISYTFYTINTVIDIGDGKTPPIVNNEFTGAMNLSRLVECVMVFDRPMMVSVVSTEVDLSKNNNSTFYNLPSVWGECVVSTFKFALPMDVDIKVNGVPLVLPTEVNGTRLTKFNSVTSERNISITKQTFSRT</sequence>
<evidence type="ECO:0000313" key="2">
    <source>
        <dbReference type="Proteomes" id="UP000223891"/>
    </source>
</evidence>
<name>A0A1L2CV17_9CAUD</name>